<evidence type="ECO:0000256" key="4">
    <source>
        <dbReference type="ARBA" id="ARBA00022801"/>
    </source>
</evidence>
<proteinExistence type="inferred from homology"/>
<accession>R3TPY9</accession>
<dbReference type="Pfam" id="PF00877">
    <property type="entry name" value="NLPC_P60"/>
    <property type="match status" value="1"/>
</dbReference>
<dbReference type="PROSITE" id="PS50911">
    <property type="entry name" value="CHAP"/>
    <property type="match status" value="1"/>
</dbReference>
<dbReference type="EMBL" id="AJAU01000022">
    <property type="protein sequence ID" value="EOL43604.1"/>
    <property type="molecule type" value="Genomic_DNA"/>
</dbReference>
<dbReference type="InterPro" id="IPR038765">
    <property type="entry name" value="Papain-like_cys_pep_sf"/>
</dbReference>
<dbReference type="PANTHER" id="PTHR33308">
    <property type="entry name" value="PEPTIDOGLYCAN HYDROLASE FLGJ"/>
    <property type="match status" value="1"/>
</dbReference>
<dbReference type="InterPro" id="IPR007921">
    <property type="entry name" value="CHAP_dom"/>
</dbReference>
<dbReference type="GO" id="GO:0006508">
    <property type="term" value="P:proteolysis"/>
    <property type="evidence" value="ECO:0007669"/>
    <property type="project" value="UniProtKB-KW"/>
</dbReference>
<dbReference type="PATRIC" id="fig|1158612.3.peg.2900"/>
<comment type="similarity">
    <text evidence="1">Belongs to the peptidase C40 family.</text>
</comment>
<feature type="region of interest" description="Disordered" evidence="6">
    <location>
        <begin position="45"/>
        <end position="146"/>
    </location>
</feature>
<dbReference type="InterPro" id="IPR002901">
    <property type="entry name" value="MGlyc_endo_b_GlcNAc-like_dom"/>
</dbReference>
<dbReference type="GO" id="GO:0008234">
    <property type="term" value="F:cysteine-type peptidase activity"/>
    <property type="evidence" value="ECO:0007669"/>
    <property type="project" value="UniProtKB-KW"/>
</dbReference>
<keyword evidence="5" id="KW-0788">Thiol protease</keyword>
<keyword evidence="3" id="KW-0645">Protease</keyword>
<dbReference type="SUPFAM" id="SSF54001">
    <property type="entry name" value="Cysteine proteinases"/>
    <property type="match status" value="2"/>
</dbReference>
<gene>
    <name evidence="8" type="ORF">UC7_02934</name>
</gene>
<evidence type="ECO:0000256" key="3">
    <source>
        <dbReference type="ARBA" id="ARBA00022670"/>
    </source>
</evidence>
<evidence type="ECO:0000256" key="2">
    <source>
        <dbReference type="ARBA" id="ARBA00010266"/>
    </source>
</evidence>
<dbReference type="Pfam" id="PF05257">
    <property type="entry name" value="CHAP"/>
    <property type="match status" value="1"/>
</dbReference>
<evidence type="ECO:0000259" key="7">
    <source>
        <dbReference type="PROSITE" id="PS50911"/>
    </source>
</evidence>
<dbReference type="NCBIfam" id="NF006361">
    <property type="entry name" value="PRK08581.1-3"/>
    <property type="match status" value="1"/>
</dbReference>
<organism evidence="8 9">
    <name type="scientific">Enterococcus caccae ATCC BAA-1240</name>
    <dbReference type="NCBI Taxonomy" id="1158612"/>
    <lineage>
        <taxon>Bacteria</taxon>
        <taxon>Bacillati</taxon>
        <taxon>Bacillota</taxon>
        <taxon>Bacilli</taxon>
        <taxon>Lactobacillales</taxon>
        <taxon>Enterococcaceae</taxon>
        <taxon>Enterococcus</taxon>
    </lineage>
</organism>
<dbReference type="SMART" id="SM00047">
    <property type="entry name" value="LYZ2"/>
    <property type="match status" value="1"/>
</dbReference>
<dbReference type="eggNOG" id="COG0791">
    <property type="taxonomic scope" value="Bacteria"/>
</dbReference>
<sequence>MKSKKIKRQILVLASVLILLSLEVTPVVTLAAELPSIHLQVSSIQTTGDSDVGTTESTTSSDTTTTNISTTESSTISGSTSSSTTETTTTNTSSEPSKESTTPLESTQSVESKEQLKASETSQEPEEPEPVSEMHSAFTEGENSGGSLDFALEVEEIAPSNLNGYELPLLSSFEEKERAAVVAEALKQVGKKKQDFKQAETELTSSLVAQMIYQQLFQVDFGNTPQEQMKTGDSRSIDEAEPGDLIFWQTTGGDYSQNGVYLGQGKYLVVAPESKDKPESTVQLNNIYTTSLQQDSKENATLIVVNPFHELILTDFGKQVLAAYSASFEVKKTDQTTNFIKKISETARELGKKYDVFASVMIAQAILESGSGSSQLGREPYYNLFGVKGSFQGNSVIFPTKEVDQAGHSYTISAGFRDYSGYQDSLQDYVQLLRQGIEGNEDFYKPAWRSEAKNYLQATSFLTGKYATDTQYNNKLNSLIAVYHLTQFDLPKVVDGLVIQAKNELPEEYQKQMDFPVYDGINYNQSGSYPVGQCTWYVYNRLKQLGVPVDDFMGNGGDWGSKGIALGYQVSALPKAGRAISFQPGVAGADSQYGHVAFVEAVTSEGIIISESNVVNDQTISYRVLPNAVAYSSGVTYIGS</sequence>
<evidence type="ECO:0000313" key="9">
    <source>
        <dbReference type="Proteomes" id="UP000013840"/>
    </source>
</evidence>
<dbReference type="AlphaFoldDB" id="R3TPY9"/>
<dbReference type="Gene3D" id="4.10.80.30">
    <property type="entry name" value="DNA polymerase, domain 6"/>
    <property type="match status" value="1"/>
</dbReference>
<keyword evidence="9" id="KW-1185">Reference proteome</keyword>
<reference evidence="8 9" key="1">
    <citation type="submission" date="2013-02" db="EMBL/GenBank/DDBJ databases">
        <title>The Genome Sequence of Enterococcus caccae BAA-1240.</title>
        <authorList>
            <consortium name="The Broad Institute Genome Sequencing Platform"/>
            <consortium name="The Broad Institute Genome Sequencing Center for Infectious Disease"/>
            <person name="Earl A.M."/>
            <person name="Gilmore M.S."/>
            <person name="Lebreton F."/>
            <person name="Walker B."/>
            <person name="Young S.K."/>
            <person name="Zeng Q."/>
            <person name="Gargeya S."/>
            <person name="Fitzgerald M."/>
            <person name="Haas B."/>
            <person name="Abouelleil A."/>
            <person name="Alvarado L."/>
            <person name="Arachchi H.M."/>
            <person name="Berlin A.M."/>
            <person name="Chapman S.B."/>
            <person name="Dewar J."/>
            <person name="Goldberg J."/>
            <person name="Griggs A."/>
            <person name="Gujja S."/>
            <person name="Hansen M."/>
            <person name="Howarth C."/>
            <person name="Imamovic A."/>
            <person name="Larimer J."/>
            <person name="McCowan C."/>
            <person name="Murphy C."/>
            <person name="Neiman D."/>
            <person name="Pearson M."/>
            <person name="Priest M."/>
            <person name="Roberts A."/>
            <person name="Saif S."/>
            <person name="Shea T."/>
            <person name="Sisk P."/>
            <person name="Sykes S."/>
            <person name="Wortman J."/>
            <person name="Nusbaum C."/>
            <person name="Birren B."/>
        </authorList>
    </citation>
    <scope>NUCLEOTIDE SEQUENCE [LARGE SCALE GENOMIC DNA]</scope>
    <source>
        <strain evidence="8 9">ATCC BAA-1240</strain>
    </source>
</reference>
<keyword evidence="4" id="KW-0378">Hydrolase</keyword>
<dbReference type="Gene3D" id="3.90.1720.10">
    <property type="entry name" value="endopeptidase domain like (from Nostoc punctiforme)"/>
    <property type="match status" value="2"/>
</dbReference>
<dbReference type="InterPro" id="IPR000064">
    <property type="entry name" value="NLP_P60_dom"/>
</dbReference>
<evidence type="ECO:0000313" key="8">
    <source>
        <dbReference type="EMBL" id="EOL43604.1"/>
    </source>
</evidence>
<dbReference type="InterPro" id="IPR051056">
    <property type="entry name" value="Glycosyl_Hydrolase_73"/>
</dbReference>
<comment type="similarity">
    <text evidence="2">Belongs to the glycosyl hydrolase 73 family.</text>
</comment>
<dbReference type="Pfam" id="PF01832">
    <property type="entry name" value="Glucosaminidase"/>
    <property type="match status" value="1"/>
</dbReference>
<feature type="compositionally biased region" description="Low complexity" evidence="6">
    <location>
        <begin position="46"/>
        <end position="107"/>
    </location>
</feature>
<evidence type="ECO:0000256" key="1">
    <source>
        <dbReference type="ARBA" id="ARBA00007074"/>
    </source>
</evidence>
<dbReference type="eggNOG" id="COG3942">
    <property type="taxonomic scope" value="Bacteria"/>
</dbReference>
<evidence type="ECO:0000256" key="5">
    <source>
        <dbReference type="ARBA" id="ARBA00022807"/>
    </source>
</evidence>
<name>R3TPY9_9ENTE</name>
<dbReference type="RefSeq" id="WP_010773013.1">
    <property type="nucleotide sequence ID" value="NZ_KB946335.1"/>
</dbReference>
<dbReference type="PANTHER" id="PTHR33308:SF9">
    <property type="entry name" value="PEPTIDOGLYCAN HYDROLASE FLGJ"/>
    <property type="match status" value="1"/>
</dbReference>
<dbReference type="Gene3D" id="1.10.530.10">
    <property type="match status" value="1"/>
</dbReference>
<dbReference type="STRING" id="317735.RU98_GL000108"/>
<dbReference type="Proteomes" id="UP000013840">
    <property type="component" value="Unassembled WGS sequence"/>
</dbReference>
<comment type="caution">
    <text evidence="8">The sequence shown here is derived from an EMBL/GenBank/DDBJ whole genome shotgun (WGS) entry which is preliminary data.</text>
</comment>
<dbReference type="GO" id="GO:0004040">
    <property type="term" value="F:amidase activity"/>
    <property type="evidence" value="ECO:0007669"/>
    <property type="project" value="InterPro"/>
</dbReference>
<feature type="domain" description="Peptidase C51" evidence="7">
    <location>
        <begin position="509"/>
        <end position="639"/>
    </location>
</feature>
<evidence type="ECO:0000256" key="6">
    <source>
        <dbReference type="SAM" id="MobiDB-lite"/>
    </source>
</evidence>
<protein>
    <submittedName>
        <fullName evidence="8">N-acetylmuramoyl-L-alanine amidase</fullName>
    </submittedName>
</protein>
<dbReference type="eggNOG" id="COG1705">
    <property type="taxonomic scope" value="Bacteria"/>
</dbReference>
<dbReference type="OrthoDB" id="977752at2"/>